<evidence type="ECO:0000256" key="1">
    <source>
        <dbReference type="SAM" id="MobiDB-lite"/>
    </source>
</evidence>
<accession>A0A6J4Q8T7</accession>
<feature type="region of interest" description="Disordered" evidence="1">
    <location>
        <begin position="1"/>
        <end position="131"/>
    </location>
</feature>
<organism evidence="2">
    <name type="scientific">uncultured Rubrobacteraceae bacterium</name>
    <dbReference type="NCBI Taxonomy" id="349277"/>
    <lineage>
        <taxon>Bacteria</taxon>
        <taxon>Bacillati</taxon>
        <taxon>Actinomycetota</taxon>
        <taxon>Rubrobacteria</taxon>
        <taxon>Rubrobacterales</taxon>
        <taxon>Rubrobacteraceae</taxon>
        <taxon>environmental samples</taxon>
    </lineage>
</organism>
<proteinExistence type="predicted"/>
<evidence type="ECO:0000313" key="2">
    <source>
        <dbReference type="EMBL" id="CAA9433649.1"/>
    </source>
</evidence>
<dbReference type="AlphaFoldDB" id="A0A6J4Q8T7"/>
<sequence length="131" mass="13947">GGRVRRPAAGFRDRGRGVHAPDGRDGRPGGGGDVRQGRDHHRPARSGLVRGLLRGGERRDRPSGEEGGRRGHRQDDRGRTPPPLQAGGRGLGLDQPGLPRRRRPRLHGRGAGLLPPRIPLAQRPPGALGGV</sequence>
<feature type="compositionally biased region" description="Basic and acidic residues" evidence="1">
    <location>
        <begin position="11"/>
        <end position="27"/>
    </location>
</feature>
<gene>
    <name evidence="2" type="ORF">AVDCRST_MAG22-3411</name>
</gene>
<name>A0A6J4Q8T7_9ACTN</name>
<feature type="compositionally biased region" description="Basic residues" evidence="1">
    <location>
        <begin position="99"/>
        <end position="108"/>
    </location>
</feature>
<feature type="compositionally biased region" description="Basic and acidic residues" evidence="1">
    <location>
        <begin position="55"/>
        <end position="79"/>
    </location>
</feature>
<reference evidence="2" key="1">
    <citation type="submission" date="2020-02" db="EMBL/GenBank/DDBJ databases">
        <authorList>
            <person name="Meier V. D."/>
        </authorList>
    </citation>
    <scope>NUCLEOTIDE SEQUENCE</scope>
    <source>
        <strain evidence="2">AVDCRST_MAG22</strain>
    </source>
</reference>
<feature type="non-terminal residue" evidence="2">
    <location>
        <position position="1"/>
    </location>
</feature>
<feature type="non-terminal residue" evidence="2">
    <location>
        <position position="131"/>
    </location>
</feature>
<protein>
    <submittedName>
        <fullName evidence="2">Ribosomal silencing factor RsfA</fullName>
    </submittedName>
</protein>
<dbReference type="EMBL" id="CADCUV010000163">
    <property type="protein sequence ID" value="CAA9433649.1"/>
    <property type="molecule type" value="Genomic_DNA"/>
</dbReference>